<reference evidence="1" key="1">
    <citation type="submission" date="2022-06" db="EMBL/GenBank/DDBJ databases">
        <title>Phylogenomic reconstructions and comparative analyses of Kickxellomycotina fungi.</title>
        <authorList>
            <person name="Reynolds N.K."/>
            <person name="Stajich J.E."/>
            <person name="Barry K."/>
            <person name="Grigoriev I.V."/>
            <person name="Crous P."/>
            <person name="Smith M.E."/>
        </authorList>
    </citation>
    <scope>NUCLEOTIDE SEQUENCE</scope>
    <source>
        <strain evidence="1">RSA 2271</strain>
    </source>
</reference>
<protein>
    <submittedName>
        <fullName evidence="1">U3 small nucleolar RNA-associated protein</fullName>
    </submittedName>
</protein>
<comment type="caution">
    <text evidence="1">The sequence shown here is derived from an EMBL/GenBank/DDBJ whole genome shotgun (WGS) entry which is preliminary data.</text>
</comment>
<gene>
    <name evidence="1" type="primary">utp13_1</name>
    <name evidence="1" type="ORF">EV182_005438</name>
</gene>
<organism evidence="1 2">
    <name type="scientific">Spiromyces aspiralis</name>
    <dbReference type="NCBI Taxonomy" id="68401"/>
    <lineage>
        <taxon>Eukaryota</taxon>
        <taxon>Fungi</taxon>
        <taxon>Fungi incertae sedis</taxon>
        <taxon>Zoopagomycota</taxon>
        <taxon>Kickxellomycotina</taxon>
        <taxon>Kickxellomycetes</taxon>
        <taxon>Kickxellales</taxon>
        <taxon>Kickxellaceae</taxon>
        <taxon>Spiromyces</taxon>
    </lineage>
</organism>
<keyword evidence="2" id="KW-1185">Reference proteome</keyword>
<dbReference type="EMBL" id="JAMZIH010001932">
    <property type="protein sequence ID" value="KAJ1677789.1"/>
    <property type="molecule type" value="Genomic_DNA"/>
</dbReference>
<feature type="non-terminal residue" evidence="1">
    <location>
        <position position="255"/>
    </location>
</feature>
<evidence type="ECO:0000313" key="2">
    <source>
        <dbReference type="Proteomes" id="UP001145114"/>
    </source>
</evidence>
<dbReference type="Proteomes" id="UP001145114">
    <property type="component" value="Unassembled WGS sequence"/>
</dbReference>
<evidence type="ECO:0000313" key="1">
    <source>
        <dbReference type="EMBL" id="KAJ1677789.1"/>
    </source>
</evidence>
<proteinExistence type="predicted"/>
<name>A0ACC1HMS2_9FUNG</name>
<sequence>MDIDMTSTLVATGSADSTVKVWDIDGGYCTHSFKGHGGVVSVAKFHPNMKHPRLATGGDDGTIRIWNLSTRKCESVLEGHVSIVRGLDFTTDGRHLVSAGRDSVIHIWDIKARRIVRTIPAYESLESVGLLAPGTGFDKDAYDAAGKSAYGKLVVYSGGENGVIRLWDFDTGKELLRQNKEVNAKHACFDIIYARNSQQLLMVTSDQNILFYDVTRQLTKVRQIAGYNEEITDLRYIGPGNRHLIVATNAEYLKL</sequence>
<accession>A0ACC1HMS2</accession>